<feature type="domain" description="SET" evidence="2">
    <location>
        <begin position="85"/>
        <end position="187"/>
    </location>
</feature>
<dbReference type="PANTHER" id="PTHR46167">
    <property type="entry name" value="N-LYSINE METHYLTRANSFERASE KMT5A"/>
    <property type="match status" value="1"/>
</dbReference>
<keyword evidence="3" id="KW-0808">Transferase</keyword>
<feature type="region of interest" description="Disordered" evidence="1">
    <location>
        <begin position="95"/>
        <end position="132"/>
    </location>
</feature>
<dbReference type="InterPro" id="IPR046341">
    <property type="entry name" value="SET_dom_sf"/>
</dbReference>
<feature type="compositionally biased region" description="Polar residues" evidence="1">
    <location>
        <begin position="95"/>
        <end position="112"/>
    </location>
</feature>
<evidence type="ECO:0000256" key="1">
    <source>
        <dbReference type="SAM" id="MobiDB-lite"/>
    </source>
</evidence>
<name>A0AAD3NFV6_LATJO</name>
<dbReference type="EMBL" id="BRZM01000692">
    <property type="protein sequence ID" value="GLD71663.1"/>
    <property type="molecule type" value="Genomic_DNA"/>
</dbReference>
<protein>
    <submittedName>
        <fullName evidence="3">N-lysine methyltransferase KMT5A-A-like isoform X1</fullName>
    </submittedName>
</protein>
<gene>
    <name evidence="3" type="ORF">AKAME5_002298500</name>
</gene>
<dbReference type="GO" id="GO:0005634">
    <property type="term" value="C:nucleus"/>
    <property type="evidence" value="ECO:0007669"/>
    <property type="project" value="TreeGrafter"/>
</dbReference>
<dbReference type="PROSITE" id="PS50280">
    <property type="entry name" value="SET"/>
    <property type="match status" value="1"/>
</dbReference>
<keyword evidence="4" id="KW-1185">Reference proteome</keyword>
<dbReference type="InterPro" id="IPR051760">
    <property type="entry name" value="KMT5A"/>
</dbReference>
<sequence length="237" mass="26519">MNWLTTLRITSMTCINNQLESRLINHRKTIRKRRAGCEAASAELLAVCKHNTAYSRCGRGHRVGEGQHRRAGAGRESSLPQTCLRSLRRAPSLPSATACVTASPHRQQQRLTATRGRSHQEGRPPKVEGKKTPRIVDATKETASMGRLINHSKPELPNQITTSTAPHLILKVSRDIDEGEELLYDYGDRSKASIAAHLRAQILITEGPQKHKTRTEKERETHSITLRFPASIVYKMP</sequence>
<dbReference type="SUPFAM" id="SSF82199">
    <property type="entry name" value="SET domain"/>
    <property type="match status" value="1"/>
</dbReference>
<evidence type="ECO:0000313" key="4">
    <source>
        <dbReference type="Proteomes" id="UP001279410"/>
    </source>
</evidence>
<organism evidence="3 4">
    <name type="scientific">Lates japonicus</name>
    <name type="common">Japanese lates</name>
    <dbReference type="NCBI Taxonomy" id="270547"/>
    <lineage>
        <taxon>Eukaryota</taxon>
        <taxon>Metazoa</taxon>
        <taxon>Chordata</taxon>
        <taxon>Craniata</taxon>
        <taxon>Vertebrata</taxon>
        <taxon>Euteleostomi</taxon>
        <taxon>Actinopterygii</taxon>
        <taxon>Neopterygii</taxon>
        <taxon>Teleostei</taxon>
        <taxon>Neoteleostei</taxon>
        <taxon>Acanthomorphata</taxon>
        <taxon>Carangaria</taxon>
        <taxon>Carangaria incertae sedis</taxon>
        <taxon>Centropomidae</taxon>
        <taxon>Lates</taxon>
    </lineage>
</organism>
<dbReference type="Proteomes" id="UP001279410">
    <property type="component" value="Unassembled WGS sequence"/>
</dbReference>
<dbReference type="GO" id="GO:0032259">
    <property type="term" value="P:methylation"/>
    <property type="evidence" value="ECO:0007669"/>
    <property type="project" value="UniProtKB-KW"/>
</dbReference>
<evidence type="ECO:0000313" key="3">
    <source>
        <dbReference type="EMBL" id="GLD71663.1"/>
    </source>
</evidence>
<feature type="compositionally biased region" description="Basic and acidic residues" evidence="1">
    <location>
        <begin position="118"/>
        <end position="131"/>
    </location>
</feature>
<dbReference type="GO" id="GO:0006357">
    <property type="term" value="P:regulation of transcription by RNA polymerase II"/>
    <property type="evidence" value="ECO:0007669"/>
    <property type="project" value="TreeGrafter"/>
</dbReference>
<dbReference type="GO" id="GO:0005700">
    <property type="term" value="C:polytene chromosome"/>
    <property type="evidence" value="ECO:0007669"/>
    <property type="project" value="TreeGrafter"/>
</dbReference>
<dbReference type="Pfam" id="PF00856">
    <property type="entry name" value="SET"/>
    <property type="match status" value="1"/>
</dbReference>
<dbReference type="AlphaFoldDB" id="A0AAD3NFV6"/>
<accession>A0AAD3NFV6</accession>
<keyword evidence="3" id="KW-0489">Methyltransferase</keyword>
<proteinExistence type="predicted"/>
<dbReference type="GO" id="GO:0042799">
    <property type="term" value="F:histone H4K20 methyltransferase activity"/>
    <property type="evidence" value="ECO:0007669"/>
    <property type="project" value="TreeGrafter"/>
</dbReference>
<evidence type="ECO:0000259" key="2">
    <source>
        <dbReference type="PROSITE" id="PS50280"/>
    </source>
</evidence>
<dbReference type="Gene3D" id="2.170.270.10">
    <property type="entry name" value="SET domain"/>
    <property type="match status" value="1"/>
</dbReference>
<dbReference type="InterPro" id="IPR001214">
    <property type="entry name" value="SET_dom"/>
</dbReference>
<reference evidence="3" key="1">
    <citation type="submission" date="2022-08" db="EMBL/GenBank/DDBJ databases">
        <title>Genome sequencing of akame (Lates japonicus).</title>
        <authorList>
            <person name="Hashiguchi Y."/>
            <person name="Takahashi H."/>
        </authorList>
    </citation>
    <scope>NUCLEOTIDE SEQUENCE</scope>
    <source>
        <strain evidence="3">Kochi</strain>
    </source>
</reference>
<dbReference type="PANTHER" id="PTHR46167:SF1">
    <property type="entry name" value="N-LYSINE METHYLTRANSFERASE KMT5A"/>
    <property type="match status" value="1"/>
</dbReference>
<dbReference type="GO" id="GO:0043516">
    <property type="term" value="P:regulation of DNA damage response, signal transduction by p53 class mediator"/>
    <property type="evidence" value="ECO:0007669"/>
    <property type="project" value="TreeGrafter"/>
</dbReference>
<comment type="caution">
    <text evidence="3">The sequence shown here is derived from an EMBL/GenBank/DDBJ whole genome shotgun (WGS) entry which is preliminary data.</text>
</comment>